<dbReference type="GO" id="GO:0004061">
    <property type="term" value="F:arylformamidase activity"/>
    <property type="evidence" value="ECO:0007669"/>
    <property type="project" value="InterPro"/>
</dbReference>
<dbReference type="InterPro" id="IPR037175">
    <property type="entry name" value="KFase_sf"/>
</dbReference>
<feature type="compositionally biased region" description="Basic residues" evidence="1">
    <location>
        <begin position="421"/>
        <end position="431"/>
    </location>
</feature>
<dbReference type="AlphaFoldDB" id="A0A9W4E2Z7"/>
<keyword evidence="3" id="KW-1185">Reference proteome</keyword>
<dbReference type="PANTHER" id="PTHR34861">
    <property type="match status" value="1"/>
</dbReference>
<feature type="region of interest" description="Disordered" evidence="1">
    <location>
        <begin position="1"/>
        <end position="86"/>
    </location>
</feature>
<evidence type="ECO:0000313" key="3">
    <source>
        <dbReference type="Proteomes" id="UP001153328"/>
    </source>
</evidence>
<feature type="compositionally biased region" description="Basic residues" evidence="1">
    <location>
        <begin position="1"/>
        <end position="11"/>
    </location>
</feature>
<dbReference type="GO" id="GO:0019441">
    <property type="term" value="P:L-tryptophan catabolic process to kynurenine"/>
    <property type="evidence" value="ECO:0007669"/>
    <property type="project" value="InterPro"/>
</dbReference>
<proteinExistence type="predicted"/>
<comment type="caution">
    <text evidence="2">The sequence shown here is derived from an EMBL/GenBank/DDBJ whole genome shotgun (WGS) entry which is preliminary data.</text>
</comment>
<gene>
    <name evidence="2" type="ORF">SBRY_120062</name>
</gene>
<accession>A0A9W4E2Z7</accession>
<reference evidence="2" key="1">
    <citation type="submission" date="2021-06" db="EMBL/GenBank/DDBJ databases">
        <authorList>
            <person name="Arsene-Ploetze F."/>
        </authorList>
    </citation>
    <scope>NUCLEOTIDE SEQUENCE</scope>
    <source>
        <strain evidence="2">SBRY1</strain>
    </source>
</reference>
<protein>
    <recommendedName>
        <fullName evidence="4">Cyclase family protein</fullName>
    </recommendedName>
</protein>
<organism evidence="2 3">
    <name type="scientific">Actinacidiphila bryophytorum</name>
    <dbReference type="NCBI Taxonomy" id="1436133"/>
    <lineage>
        <taxon>Bacteria</taxon>
        <taxon>Bacillati</taxon>
        <taxon>Actinomycetota</taxon>
        <taxon>Actinomycetes</taxon>
        <taxon>Kitasatosporales</taxon>
        <taxon>Streptomycetaceae</taxon>
        <taxon>Actinacidiphila</taxon>
    </lineage>
</organism>
<evidence type="ECO:0000313" key="2">
    <source>
        <dbReference type="EMBL" id="CAG7617746.1"/>
    </source>
</evidence>
<dbReference type="EMBL" id="CAJVAX010000004">
    <property type="protein sequence ID" value="CAG7617746.1"/>
    <property type="molecule type" value="Genomic_DNA"/>
</dbReference>
<feature type="compositionally biased region" description="Low complexity" evidence="1">
    <location>
        <begin position="452"/>
        <end position="467"/>
    </location>
</feature>
<dbReference type="SUPFAM" id="SSF102198">
    <property type="entry name" value="Putative cyclase"/>
    <property type="match status" value="1"/>
</dbReference>
<evidence type="ECO:0000256" key="1">
    <source>
        <dbReference type="SAM" id="MobiDB-lite"/>
    </source>
</evidence>
<dbReference type="Gene3D" id="3.50.30.50">
    <property type="entry name" value="Putative cyclase"/>
    <property type="match status" value="1"/>
</dbReference>
<feature type="compositionally biased region" description="Low complexity" evidence="1">
    <location>
        <begin position="526"/>
        <end position="543"/>
    </location>
</feature>
<feature type="compositionally biased region" description="Basic residues" evidence="1">
    <location>
        <begin position="547"/>
        <end position="557"/>
    </location>
</feature>
<feature type="compositionally biased region" description="Basic residues" evidence="1">
    <location>
        <begin position="57"/>
        <end position="72"/>
    </location>
</feature>
<dbReference type="InterPro" id="IPR007325">
    <property type="entry name" value="KFase/CYL"/>
</dbReference>
<sequence length="581" mass="60278">MHLPLRGRARPGRAGGAGPLHLREDAHLRQPRGPVGRGCRPERRAARQLPAGLHPPGAHHGRHDPGRGPRRRAGQEPLTMAPSRPPALSADDFAALYRELAARNGWAAGARGALAALTPERAAAAAREVRLGRSVTLAAPVQTQAAPDDPEPARHTMVGPAADGMAGAGPGLHFARDSFAMTVHGDVDSHLDALCHVVYDGTLHGGVPADRVTAGGATALSVETVADGIVGRGVLLDIPRLRGVPWLDPGDGATADDLRAAERAQRTRVGAGDLLLVRVGHRRRRTEQGPWDVSRGRAGLHPSALEFVAERRVAVLGSDGNSDTAPSAADGVGFPVHVLAIHAMGVHLLDWLQFEAWSRCASSRGAGPSCAWSRRCGCPAAPGRRSIRWRCCDAAGARPGGGGHGRVRFGEVDGGAAARGPARRPLRRGRRPPPGGEPRQDGRRPPARRPGPHAVAARPGRLAAAGRGLRRRGDGVLRAQTPLPRPLPAGGAGRVVPVAGAGRGDRRPPCRGPQGPLHARAPGRLAVPRPRTAGARGAGPHPGRNSRAARARGRGGRRAAAGARVSPPPVGRRRAVAAAPG</sequence>
<evidence type="ECO:0008006" key="4">
    <source>
        <dbReference type="Google" id="ProtNLM"/>
    </source>
</evidence>
<feature type="region of interest" description="Disordered" evidence="1">
    <location>
        <begin position="398"/>
        <end position="581"/>
    </location>
</feature>
<name>A0A9W4E2Z7_9ACTN</name>
<dbReference type="PANTHER" id="PTHR34861:SF10">
    <property type="entry name" value="CYCLASE"/>
    <property type="match status" value="1"/>
</dbReference>
<dbReference type="Pfam" id="PF04199">
    <property type="entry name" value="Cyclase"/>
    <property type="match status" value="1"/>
</dbReference>
<dbReference type="Proteomes" id="UP001153328">
    <property type="component" value="Unassembled WGS sequence"/>
</dbReference>